<name>A0A8T1UBF6_9STRA</name>
<dbReference type="EMBL" id="JAENGZ010000622">
    <property type="protein sequence ID" value="KAG6956185.1"/>
    <property type="molecule type" value="Genomic_DNA"/>
</dbReference>
<feature type="compositionally biased region" description="Low complexity" evidence="1">
    <location>
        <begin position="1"/>
        <end position="14"/>
    </location>
</feature>
<dbReference type="CDD" id="cd14686">
    <property type="entry name" value="bZIP"/>
    <property type="match status" value="1"/>
</dbReference>
<evidence type="ECO:0000313" key="3">
    <source>
        <dbReference type="Proteomes" id="UP000688947"/>
    </source>
</evidence>
<sequence>MAISSDSSSSCISSEEPVEKKKSWRQRRKEEILNLRDEVKQLSTELDQLKHAAGVHARFRHPEKVKTTGVSAPTNSHALVWENVAEHQATLRQISERENTKLRETLKYRLQQARTLNRALKRKLRAVLASPEMDLIKQFQLRSTSVHPPLNNDPVFAQLKAGMDQLYGGVDSFFKQVGMDQLPCPGLQNGSMNKGARATLVEFLDSYAMPFDLHQIEKAIWTTDTAGNEDPAMLFLQNATDDNARMIYMAFPFSLEGTGFHIVMRIVTRKYVEKDRIVFITRSLIEPSIGPLSFVETNRRVLMRGKKSSLGPTTIILTHREADSCEDILSANMTGCPSIDSGLKIWENIATQYNHALEDKLLRTSGKT</sequence>
<dbReference type="OrthoDB" id="127646at2759"/>
<dbReference type="AlphaFoldDB" id="A0A8T1UBF6"/>
<evidence type="ECO:0000256" key="1">
    <source>
        <dbReference type="SAM" id="MobiDB-lite"/>
    </source>
</evidence>
<evidence type="ECO:0000313" key="2">
    <source>
        <dbReference type="EMBL" id="KAG6956185.1"/>
    </source>
</evidence>
<comment type="caution">
    <text evidence="2">The sequence shown here is derived from an EMBL/GenBank/DDBJ whole genome shotgun (WGS) entry which is preliminary data.</text>
</comment>
<accession>A0A8T1UBF6</accession>
<dbReference type="Proteomes" id="UP000688947">
    <property type="component" value="Unassembled WGS sequence"/>
</dbReference>
<dbReference type="PANTHER" id="PTHR35796">
    <property type="entry name" value="HYPOTHETICAL CYTOSOLIC PROTEIN"/>
    <property type="match status" value="1"/>
</dbReference>
<dbReference type="VEuPathDB" id="FungiDB:PC110_g13582"/>
<dbReference type="PANTHER" id="PTHR35796:SF3">
    <property type="entry name" value="BHLH DOMAIN-CONTAINING PROTEIN"/>
    <property type="match status" value="1"/>
</dbReference>
<gene>
    <name evidence="2" type="ORF">JG687_00010757</name>
</gene>
<reference evidence="2" key="1">
    <citation type="submission" date="2021-01" db="EMBL/GenBank/DDBJ databases">
        <title>Phytophthora aleatoria, a newly-described species from Pinus radiata is distinct from Phytophthora cactorum isolates based on comparative genomics.</title>
        <authorList>
            <person name="Mcdougal R."/>
            <person name="Panda P."/>
            <person name="Williams N."/>
            <person name="Studholme D.J."/>
        </authorList>
    </citation>
    <scope>NUCLEOTIDE SEQUENCE</scope>
    <source>
        <strain evidence="2">NZFS 3830</strain>
    </source>
</reference>
<protein>
    <submittedName>
        <fullName evidence="2">Uncharacterized protein</fullName>
    </submittedName>
</protein>
<proteinExistence type="predicted"/>
<feature type="region of interest" description="Disordered" evidence="1">
    <location>
        <begin position="1"/>
        <end position="26"/>
    </location>
</feature>
<organism evidence="2 3">
    <name type="scientific">Phytophthora cactorum</name>
    <dbReference type="NCBI Taxonomy" id="29920"/>
    <lineage>
        <taxon>Eukaryota</taxon>
        <taxon>Sar</taxon>
        <taxon>Stramenopiles</taxon>
        <taxon>Oomycota</taxon>
        <taxon>Peronosporomycetes</taxon>
        <taxon>Peronosporales</taxon>
        <taxon>Peronosporaceae</taxon>
        <taxon>Phytophthora</taxon>
    </lineage>
</organism>